<dbReference type="Proteomes" id="UP000887578">
    <property type="component" value="Unplaced"/>
</dbReference>
<dbReference type="AlphaFoldDB" id="A0A914PVN1"/>
<proteinExistence type="predicted"/>
<evidence type="ECO:0000313" key="1">
    <source>
        <dbReference type="Proteomes" id="UP000887578"/>
    </source>
</evidence>
<keyword evidence="1" id="KW-1185">Reference proteome</keyword>
<dbReference type="WBParaSite" id="PDA_v2.g22813.t1">
    <property type="protein sequence ID" value="PDA_v2.g22813.t1"/>
    <property type="gene ID" value="PDA_v2.g22813"/>
</dbReference>
<organism evidence="1 2">
    <name type="scientific">Panagrolaimus davidi</name>
    <dbReference type="NCBI Taxonomy" id="227884"/>
    <lineage>
        <taxon>Eukaryota</taxon>
        <taxon>Metazoa</taxon>
        <taxon>Ecdysozoa</taxon>
        <taxon>Nematoda</taxon>
        <taxon>Chromadorea</taxon>
        <taxon>Rhabditida</taxon>
        <taxon>Tylenchina</taxon>
        <taxon>Panagrolaimomorpha</taxon>
        <taxon>Panagrolaimoidea</taxon>
        <taxon>Panagrolaimidae</taxon>
        <taxon>Panagrolaimus</taxon>
    </lineage>
</organism>
<name>A0A914PVN1_9BILA</name>
<sequence length="194" mass="22647">MFSRGHGGNQGRTFYASNINGNDDNVDDDALPEGHYNGEIILDELLARFEFDSIYDFENYQNEMYTRFFKYVENRPLEILMVAEKVANIRKDDFIKVYLGLDPSVNSFENYGDQKKLPFLDVFEFKYNFRGFDSRVWMVATSGHVYSHDFENPVKEPHQAFFHSIKDVSKNRQKCLPILLEMIAKDSDAVLLIL</sequence>
<accession>A0A914PVN1</accession>
<protein>
    <submittedName>
        <fullName evidence="2">Uncharacterized protein</fullName>
    </submittedName>
</protein>
<evidence type="ECO:0000313" key="2">
    <source>
        <dbReference type="WBParaSite" id="PDA_v2.g22813.t1"/>
    </source>
</evidence>
<reference evidence="2" key="1">
    <citation type="submission" date="2022-11" db="UniProtKB">
        <authorList>
            <consortium name="WormBaseParasite"/>
        </authorList>
    </citation>
    <scope>IDENTIFICATION</scope>
</reference>